<evidence type="ECO:0000313" key="3">
    <source>
        <dbReference type="Proteomes" id="UP000599391"/>
    </source>
</evidence>
<accession>A0A8J7HCH3</accession>
<dbReference type="RefSeq" id="WP_214439282.1">
    <property type="nucleotide sequence ID" value="NZ_JAECZB010000022.1"/>
</dbReference>
<dbReference type="Proteomes" id="UP000599391">
    <property type="component" value="Unassembled WGS sequence"/>
</dbReference>
<evidence type="ECO:0000313" key="2">
    <source>
        <dbReference type="EMBL" id="MBH8552987.1"/>
    </source>
</evidence>
<reference evidence="2 3" key="1">
    <citation type="journal article" date="2021" name="Int. J. Syst. Evol. Microbiol.">
        <title>Amazonocrinis nigriterrae gen. nov., sp. nov., Atlanticothrix silvestris gen. nov., sp. nov. and Dendronalium phyllosphericum gen. nov., sp. nov., nostocacean cyanobacteria from Brazilian environments.</title>
        <authorList>
            <person name="Alvarenga D.O."/>
            <person name="Andreote A.P.D."/>
            <person name="Branco L.H.Z."/>
            <person name="Delbaje E."/>
            <person name="Cruz R.B."/>
            <person name="Varani A.M."/>
            <person name="Fiore M.F."/>
        </authorList>
    </citation>
    <scope>NUCLEOTIDE SEQUENCE [LARGE SCALE GENOMIC DNA]</scope>
    <source>
        <strain evidence="2 3">CENA357</strain>
    </source>
</reference>
<name>A0A8J7HCH3_9CYAN</name>
<comment type="caution">
    <text evidence="2">The sequence shown here is derived from an EMBL/GenBank/DDBJ whole genome shotgun (WGS) entry which is preliminary data.</text>
</comment>
<feature type="region of interest" description="Disordered" evidence="1">
    <location>
        <begin position="182"/>
        <end position="214"/>
    </location>
</feature>
<feature type="compositionally biased region" description="Polar residues" evidence="1">
    <location>
        <begin position="182"/>
        <end position="211"/>
    </location>
</feature>
<dbReference type="EMBL" id="JAECZB010000022">
    <property type="protein sequence ID" value="MBH8552987.1"/>
    <property type="molecule type" value="Genomic_DNA"/>
</dbReference>
<organism evidence="2 3">
    <name type="scientific">Atlanticothrix silvestris CENA357</name>
    <dbReference type="NCBI Taxonomy" id="1725252"/>
    <lineage>
        <taxon>Bacteria</taxon>
        <taxon>Bacillati</taxon>
        <taxon>Cyanobacteriota</taxon>
        <taxon>Cyanophyceae</taxon>
        <taxon>Nostocales</taxon>
        <taxon>Nodulariaceae</taxon>
        <taxon>Atlanticothrix</taxon>
        <taxon>Atlanticothrix silvestris</taxon>
    </lineage>
</organism>
<evidence type="ECO:0000256" key="1">
    <source>
        <dbReference type="SAM" id="MobiDB-lite"/>
    </source>
</evidence>
<gene>
    <name evidence="2" type="ORF">I8751_11530</name>
</gene>
<dbReference type="InterPro" id="IPR043129">
    <property type="entry name" value="ATPase_NBD"/>
</dbReference>
<protein>
    <submittedName>
        <fullName evidence="2">Uncharacterized protein</fullName>
    </submittedName>
</protein>
<dbReference type="SUPFAM" id="SSF53067">
    <property type="entry name" value="Actin-like ATPase domain"/>
    <property type="match status" value="1"/>
</dbReference>
<keyword evidence="3" id="KW-1185">Reference proteome</keyword>
<sequence length="1356" mass="150784">MTSREDEIKKLIADIDNLLTSSGKRLPRLLSSQTPEPKEVLERVRNFLVQIAENQALENDIPNKSPEQTLRSPLLTKFVDQGYHQSSTQQNQPDQEQNNFISQQLKNEFSALIQPLQAELTAMLQERATLVQEIRQLEQKRLHHYSLSQQWENQEQMISEFLQVLMTRLVPNLTPQMVENLANSASSSQTSYHDGSIEQTPSTTGSFSESSDQTERLTQLARDLDQRLLSLDGTVNVVFDALQRNINTYHESLSQSLARMHSTGVQGEQLMETFLNHLTQYLQPQFSTSVGKENKTPSSPSLSTQTNTIASETIHSDYTDAEVASEPLEFIESEATSADIDAVLLQLGLDQSLASSTSTPLDLQQISEAFMGDEDEIDQLYASLFGNSSFTKPNVEVNPEATADLSPSDIVDSTPPLPSNLVQPEVITAESDTPPAPLVDSTGGLPDPWFDKSDSDFLEQSHTNLQETLNDPTQSIDLSLESWQALFFDEDTDLATPAGLSILLEEEVLGADSTQPNSVDTITTLSDLTNLFANVDTEEQLPEVPVSETAQTITPTRQTVTQNLEVVINDDEQQEEFVDNYIPASPQENLLSPEINQPTNVQDISLDEKQLQQLHQDLANFDEQLNSRSAPAMNVWDSAEGWVQDSNQLQQTAEDTPNVALPHPEVRKIAPISLPQTEADLDFSPAAEKKKEVTISESDHSVIANSNSTNNPEVALDVLDSVWYLGIDLGTTGISAALLNRSIYVVYPIYWSAENQLGATSFQQSFRLPAEVYLPTASVPHGETESTGTPAVTQDKVVENLTSSESAIAPKKNLYSAQLKPYLQVAIPYKSMQQKWEPVLQFNEFSAGPLIWVVRSLSKLLLTLKSDRHSTTQGLIATAVGLNAQTFHSIISNIAGIICTCPSNWSEQYRFNVREALLTSKLVQHPQQVFFVEEAIASLLSTLDGENGETIQLSDHQGLHPVKTSEHLQVGNTLAINIGATATEMALVDLPESLLQLTHQDFMLHGFAYASKGIEQDIVCQLLVSPKYRQSRFASQGDDKTITSNPWQWQTAFSGVDQMYWQSLGLEELDLPRVGEPDISARIRLQQRLESSLLGQAVLDAALALKLILQHQESFTLELADQRWVLQRRDLENQVFVPFVRRLNRELNKLLVARGIPTEAINQAILTGGVASLGVVNSWLRQKLPNAKIIQDLYLGDNGAPNCSRVAYGLAMLPLHTQVLEEPRQQYTDYFLFTELLRLLPDRALSFGEILQLFEGRGINTSICQQRLLAFLEGELPPGLIPSSLDTTWLTQSSHENRDYQAIAAAPLFEKQGNLTYRPNLLQMLALHRYLNAIKASIQQSLEEPYTVNFASEVTH</sequence>
<proteinExistence type="predicted"/>